<dbReference type="AlphaFoldDB" id="A0AAI8CML3"/>
<keyword evidence="2" id="KW-1185">Reference proteome</keyword>
<evidence type="ECO:0000313" key="1">
    <source>
        <dbReference type="EMBL" id="AMW33187.1"/>
    </source>
</evidence>
<proteinExistence type="predicted"/>
<evidence type="ECO:0000313" key="2">
    <source>
        <dbReference type="Proteomes" id="UP000093740"/>
    </source>
</evidence>
<reference evidence="1 2" key="1">
    <citation type="journal article" date="2015" name="Stand. Genomic Sci.">
        <title>Genome sequence of a native-feather degrading extremely thermophilic Eubacterium, Fervidobacterium islandicum AW-1.</title>
        <authorList>
            <person name="Lee Y.J."/>
            <person name="Jeong H."/>
            <person name="Park G.S."/>
            <person name="Kwak Y."/>
            <person name="Lee S.J."/>
            <person name="Lee S.J."/>
            <person name="Park M.K."/>
            <person name="Kim J.Y."/>
            <person name="Kang H.K."/>
            <person name="Shin J.H."/>
            <person name="Lee D.W."/>
        </authorList>
    </citation>
    <scope>NUCLEOTIDE SEQUENCE [LARGE SCALE GENOMIC DNA]</scope>
    <source>
        <strain evidence="1 2">AW-1</strain>
    </source>
</reference>
<accession>A0AAI8CML3</accession>
<sequence>MGFISIQSNKRFKISVNVYVPENSIQTVVAPRQLRIGSEPINIGQTISVPSKKLEGNLSVAFDIDWGNLQTEEFPVTLEFTFYPF</sequence>
<organism evidence="1 2">
    <name type="scientific">Fervidobacterium islandicum</name>
    <dbReference type="NCBI Taxonomy" id="2423"/>
    <lineage>
        <taxon>Bacteria</taxon>
        <taxon>Thermotogati</taxon>
        <taxon>Thermotogota</taxon>
        <taxon>Thermotogae</taxon>
        <taxon>Thermotogales</taxon>
        <taxon>Fervidobacteriaceae</taxon>
        <taxon>Fervidobacterium</taxon>
    </lineage>
</organism>
<dbReference type="EMBL" id="CP014334">
    <property type="protein sequence ID" value="AMW33187.1"/>
    <property type="molecule type" value="Genomic_DNA"/>
</dbReference>
<dbReference type="Proteomes" id="UP000093740">
    <property type="component" value="Chromosome"/>
</dbReference>
<dbReference type="KEGG" id="fia:NA23_08015"/>
<name>A0AAI8CML3_FERIS</name>
<protein>
    <submittedName>
        <fullName evidence="1">Uncharacterized protein</fullName>
    </submittedName>
</protein>
<dbReference type="RefSeq" id="WP_033192164.1">
    <property type="nucleotide sequence ID" value="NZ_CP014334.2"/>
</dbReference>
<gene>
    <name evidence="1" type="ORF">NA23_08015</name>
</gene>